<keyword evidence="1" id="KW-0472">Membrane</keyword>
<evidence type="ECO:0000256" key="1">
    <source>
        <dbReference type="SAM" id="Phobius"/>
    </source>
</evidence>
<dbReference type="STRING" id="264202.gene:10544272"/>
<feature type="transmembrane region" description="Helical" evidence="1">
    <location>
        <begin position="59"/>
        <end position="80"/>
    </location>
</feature>
<keyword evidence="1" id="KW-1133">Transmembrane helix</keyword>
<dbReference type="KEGG" id="cfe:BAE81223.1"/>
<proteinExistence type="predicted"/>
<dbReference type="AlphaFoldDB" id="Q254R5"/>
<dbReference type="RefSeq" id="WP_011458003.1">
    <property type="nucleotide sequence ID" value="NC_007899.1"/>
</dbReference>
<keyword evidence="1" id="KW-0812">Transmembrane</keyword>
<dbReference type="OrthoDB" id="18127at2"/>
<name>Q254R5_CHLFF</name>
<dbReference type="Proteomes" id="UP000001260">
    <property type="component" value="Chromosome"/>
</dbReference>
<evidence type="ECO:0000313" key="3">
    <source>
        <dbReference type="Proteomes" id="UP000001260"/>
    </source>
</evidence>
<reference evidence="2 3" key="1">
    <citation type="journal article" date="2006" name="DNA Res.">
        <title>Genome sequence of the cat pathogen, Chlamydophila felis.</title>
        <authorList>
            <person name="Azuma Y."/>
            <person name="Hirakawa H."/>
            <person name="Yamashita A."/>
            <person name="Cai Y."/>
            <person name="Rahman M.A."/>
            <person name="Suzuki H."/>
            <person name="Mitaku S."/>
            <person name="Toh H."/>
            <person name="Goto S."/>
            <person name="Murakami T."/>
            <person name="Sugi K."/>
            <person name="Hayashi H."/>
            <person name="Fukushi H."/>
            <person name="Hattori M."/>
            <person name="Kuhara S."/>
            <person name="Shirai M."/>
        </authorList>
    </citation>
    <scope>NUCLEOTIDE SEQUENCE [LARGE SCALE GENOMIC DNA]</scope>
    <source>
        <strain evidence="2 3">Fe/C-56</strain>
    </source>
</reference>
<accession>Q254R5</accession>
<evidence type="ECO:0000313" key="2">
    <source>
        <dbReference type="EMBL" id="BAE81223.1"/>
    </source>
</evidence>
<organism evidence="2 3">
    <name type="scientific">Chlamydia felis (strain Fe/C-56)</name>
    <name type="common">Chlamydophila felis</name>
    <dbReference type="NCBI Taxonomy" id="264202"/>
    <lineage>
        <taxon>Bacteria</taxon>
        <taxon>Pseudomonadati</taxon>
        <taxon>Chlamydiota</taxon>
        <taxon>Chlamydiia</taxon>
        <taxon>Chlamydiales</taxon>
        <taxon>Chlamydiaceae</taxon>
        <taxon>Chlamydia/Chlamydophila group</taxon>
        <taxon>Chlamydia</taxon>
    </lineage>
</organism>
<dbReference type="EMBL" id="AP006861">
    <property type="protein sequence ID" value="BAE81223.1"/>
    <property type="molecule type" value="Genomic_DNA"/>
</dbReference>
<gene>
    <name evidence="2" type="ordered locus">CF0451</name>
</gene>
<feature type="transmembrane region" description="Helical" evidence="1">
    <location>
        <begin position="31"/>
        <end position="53"/>
    </location>
</feature>
<sequence length="339" mass="38157">MSSSNGIDNCLSFTQNTETGRRVLQSKFLKISASIVGVALPTIFILLGALGLVGSASCGLLIFGSISFGLVIICLIRAALCRRQKSSSEVLEMSLEGFEMSSVNLAEVALPEVALRSAAEGACPPLNTQGMAAMEFAEQLLRDERGDLEPITWLRCIPPINEDISYLFVLVEKKRQELLGALINDEGRIVLPEEEDELFTLLMTEYLQASFAISIYTLRDLDAFREREGQALSNLDRLVNRRFYHYKTFYGASVAYSFARFLHIFCDRSLPSDVVNRWSARFYREGTPEFEWRALYNNFCEQACWYIGNEQAAEAREDRLIKHSRVDTGRGFQYSGTIP</sequence>
<protein>
    <submittedName>
        <fullName evidence="2">Uncharacterized protein</fullName>
    </submittedName>
</protein>
<dbReference type="HOGENOM" id="CLU_070528_0_0_0"/>
<keyword evidence="3" id="KW-1185">Reference proteome</keyword>